<evidence type="ECO:0000313" key="3">
    <source>
        <dbReference type="Proteomes" id="UP000308037"/>
    </source>
</evidence>
<dbReference type="SUPFAM" id="SSF51338">
    <property type="entry name" value="Composite domain of metallo-dependent hydrolases"/>
    <property type="match status" value="1"/>
</dbReference>
<dbReference type="PANTHER" id="PTHR22642">
    <property type="entry name" value="IMIDAZOLONEPROPIONASE"/>
    <property type="match status" value="1"/>
</dbReference>
<dbReference type="OrthoDB" id="8791at2157"/>
<dbReference type="Pfam" id="PF07969">
    <property type="entry name" value="Amidohydro_3"/>
    <property type="match status" value="1"/>
</dbReference>
<keyword evidence="3" id="KW-1185">Reference proteome</keyword>
<dbReference type="EMBL" id="QKNX01000001">
    <property type="protein sequence ID" value="TKR28058.1"/>
    <property type="molecule type" value="Genomic_DNA"/>
</dbReference>
<organism evidence="2 3">
    <name type="scientific">Natronomonas salsuginis</name>
    <dbReference type="NCBI Taxonomy" id="2217661"/>
    <lineage>
        <taxon>Archaea</taxon>
        <taxon>Methanobacteriati</taxon>
        <taxon>Methanobacteriota</taxon>
        <taxon>Stenosarchaea group</taxon>
        <taxon>Halobacteria</taxon>
        <taxon>Halobacteriales</taxon>
        <taxon>Natronomonadaceae</taxon>
        <taxon>Natronomonas</taxon>
    </lineage>
</organism>
<dbReference type="Gene3D" id="2.30.40.10">
    <property type="entry name" value="Urease, subunit C, domain 1"/>
    <property type="match status" value="1"/>
</dbReference>
<dbReference type="Gene3D" id="3.10.310.70">
    <property type="match status" value="1"/>
</dbReference>
<dbReference type="PANTHER" id="PTHR22642:SF2">
    <property type="entry name" value="PROTEIN LONG AFTER FAR-RED 3"/>
    <property type="match status" value="1"/>
</dbReference>
<proteinExistence type="predicted"/>
<dbReference type="InterPro" id="IPR011059">
    <property type="entry name" value="Metal-dep_hydrolase_composite"/>
</dbReference>
<protein>
    <submittedName>
        <fullName evidence="2">Amidohydrolase</fullName>
    </submittedName>
</protein>
<sequence length="510" mass="55388">MTHAADSIFENADGHTLGPTDESFDAVAVYEGRIVRIGSDHEVRFLEGVETDVIDCAGRTLLPGFIDAHTHMEVVGRRLLHADLGAATGRGEALDLLRAESSGEWVLGYGYDESTWDDRWYLTRNELDAVSTERPVVAFREDLHTASANSVVLDRYADELPESGVERKRGEPTGVITDDAAEFLRAETAPDRAETKRLVEAARDHAHERGVTGVHDMVRRSHAPAAYRELARDGDLDLRVRLYYWADHLDAIDELGLVTNGGNEYVEVGGVKTFTDGSIGAGTAKLSTPYADRDGTGEWVVPPEELAGIVERATALDLQLAVHAIGDEAIAETLDALPADTALRHRIEHAELLPDDLSAFDAVASMQPNFLRWAREGGLYETRLGDERTAASNRVSDVLDAAVPLAFGSDCMPLDPLYGVQQVVTAPRESQQLSVTEALRAYTSGAAYAGHDEDRLGMIAPGMCADFVILSESPWEVDPSTIAGVEVEMTVVDGEVVHSRVDRSRSGVAF</sequence>
<dbReference type="RefSeq" id="WP_137275357.1">
    <property type="nucleotide sequence ID" value="NZ_QKNX01000001.1"/>
</dbReference>
<evidence type="ECO:0000259" key="1">
    <source>
        <dbReference type="Pfam" id="PF07969"/>
    </source>
</evidence>
<accession>A0A4U5JJ03</accession>
<keyword evidence="2" id="KW-0378">Hydrolase</keyword>
<name>A0A4U5JJ03_9EURY</name>
<feature type="domain" description="Amidohydrolase 3" evidence="1">
    <location>
        <begin position="52"/>
        <end position="498"/>
    </location>
</feature>
<dbReference type="Gene3D" id="3.20.20.140">
    <property type="entry name" value="Metal-dependent hydrolases"/>
    <property type="match status" value="1"/>
</dbReference>
<dbReference type="InterPro" id="IPR033932">
    <property type="entry name" value="YtcJ-like"/>
</dbReference>
<dbReference type="SUPFAM" id="SSF51556">
    <property type="entry name" value="Metallo-dependent hydrolases"/>
    <property type="match status" value="1"/>
</dbReference>
<dbReference type="InterPro" id="IPR013108">
    <property type="entry name" value="Amidohydro_3"/>
</dbReference>
<dbReference type="GO" id="GO:0016810">
    <property type="term" value="F:hydrolase activity, acting on carbon-nitrogen (but not peptide) bonds"/>
    <property type="evidence" value="ECO:0007669"/>
    <property type="project" value="InterPro"/>
</dbReference>
<gene>
    <name evidence="2" type="ORF">DM868_02955</name>
</gene>
<dbReference type="Proteomes" id="UP000308037">
    <property type="component" value="Unassembled WGS sequence"/>
</dbReference>
<evidence type="ECO:0000313" key="2">
    <source>
        <dbReference type="EMBL" id="TKR28058.1"/>
    </source>
</evidence>
<dbReference type="CDD" id="cd01300">
    <property type="entry name" value="YtcJ_like"/>
    <property type="match status" value="1"/>
</dbReference>
<dbReference type="InterPro" id="IPR032466">
    <property type="entry name" value="Metal_Hydrolase"/>
</dbReference>
<comment type="caution">
    <text evidence="2">The sequence shown here is derived from an EMBL/GenBank/DDBJ whole genome shotgun (WGS) entry which is preliminary data.</text>
</comment>
<dbReference type="AlphaFoldDB" id="A0A4U5JJ03"/>
<reference evidence="2 3" key="1">
    <citation type="submission" date="2019-04" db="EMBL/GenBank/DDBJ databases">
        <title>Natronomonas sp. F20-122 a newhaloarchaeon isolated from a saline saltern of Isla Bacuta, Huelva, Spain.</title>
        <authorList>
            <person name="Duran-Viseras A."/>
            <person name="Sanchez-Porro C."/>
            <person name="Ventosa A."/>
        </authorList>
    </citation>
    <scope>NUCLEOTIDE SEQUENCE [LARGE SCALE GENOMIC DNA]</scope>
    <source>
        <strain evidence="2 3">F20-122</strain>
    </source>
</reference>